<proteinExistence type="predicted"/>
<dbReference type="EMBL" id="VSRR010130776">
    <property type="protein sequence ID" value="MPD02298.1"/>
    <property type="molecule type" value="Genomic_DNA"/>
</dbReference>
<comment type="caution">
    <text evidence="1">The sequence shown here is derived from an EMBL/GenBank/DDBJ whole genome shotgun (WGS) entry which is preliminary data.</text>
</comment>
<keyword evidence="2" id="KW-1185">Reference proteome</keyword>
<reference evidence="1 2" key="1">
    <citation type="submission" date="2019-05" db="EMBL/GenBank/DDBJ databases">
        <title>Another draft genome of Portunus trituberculatus and its Hox gene families provides insights of decapod evolution.</title>
        <authorList>
            <person name="Jeong J.-H."/>
            <person name="Song I."/>
            <person name="Kim S."/>
            <person name="Choi T."/>
            <person name="Kim D."/>
            <person name="Ryu S."/>
            <person name="Kim W."/>
        </authorList>
    </citation>
    <scope>NUCLEOTIDE SEQUENCE [LARGE SCALE GENOMIC DNA]</scope>
    <source>
        <tissue evidence="1">Muscle</tissue>
    </source>
</reference>
<name>A0A5B7KAP0_PORTR</name>
<protein>
    <submittedName>
        <fullName evidence="1">Uncharacterized protein</fullName>
    </submittedName>
</protein>
<accession>A0A5B7KAP0</accession>
<gene>
    <name evidence="1" type="ORF">E2C01_097874</name>
</gene>
<evidence type="ECO:0000313" key="1">
    <source>
        <dbReference type="EMBL" id="MPD02298.1"/>
    </source>
</evidence>
<evidence type="ECO:0000313" key="2">
    <source>
        <dbReference type="Proteomes" id="UP000324222"/>
    </source>
</evidence>
<organism evidence="1 2">
    <name type="scientific">Portunus trituberculatus</name>
    <name type="common">Swimming crab</name>
    <name type="synonym">Neptunus trituberculatus</name>
    <dbReference type="NCBI Taxonomy" id="210409"/>
    <lineage>
        <taxon>Eukaryota</taxon>
        <taxon>Metazoa</taxon>
        <taxon>Ecdysozoa</taxon>
        <taxon>Arthropoda</taxon>
        <taxon>Crustacea</taxon>
        <taxon>Multicrustacea</taxon>
        <taxon>Malacostraca</taxon>
        <taxon>Eumalacostraca</taxon>
        <taxon>Eucarida</taxon>
        <taxon>Decapoda</taxon>
        <taxon>Pleocyemata</taxon>
        <taxon>Brachyura</taxon>
        <taxon>Eubrachyura</taxon>
        <taxon>Portunoidea</taxon>
        <taxon>Portunidae</taxon>
        <taxon>Portuninae</taxon>
        <taxon>Portunus</taxon>
    </lineage>
</organism>
<sequence length="74" mass="8835">MDILPVIRNVFASHYNHLSRLQRKLAGFPRQFFPFNELEILPIYHQNHENTLNNTSILKWISWKAVMVREQSVS</sequence>
<dbReference type="Proteomes" id="UP000324222">
    <property type="component" value="Unassembled WGS sequence"/>
</dbReference>
<dbReference type="AlphaFoldDB" id="A0A5B7KAP0"/>